<dbReference type="Pfam" id="PF04794">
    <property type="entry name" value="YdjC"/>
    <property type="match status" value="1"/>
</dbReference>
<dbReference type="InterPro" id="IPR006879">
    <property type="entry name" value="YdjC-like"/>
</dbReference>
<protein>
    <submittedName>
        <fullName evidence="6">Glycoside hydrolase/deacetylase ChbG (UPF0249 family)</fullName>
        <ecNumber evidence="6">3.5.1.105</ecNumber>
    </submittedName>
</protein>
<dbReference type="PANTHER" id="PTHR31609">
    <property type="entry name" value="YDJC DEACETYLASE FAMILY MEMBER"/>
    <property type="match status" value="1"/>
</dbReference>
<dbReference type="GO" id="GO:0036311">
    <property type="term" value="F:chitin disaccharide deacetylase activity"/>
    <property type="evidence" value="ECO:0007669"/>
    <property type="project" value="UniProtKB-EC"/>
</dbReference>
<evidence type="ECO:0000256" key="3">
    <source>
        <dbReference type="ARBA" id="ARBA00022801"/>
    </source>
</evidence>
<dbReference type="Proteomes" id="UP001549366">
    <property type="component" value="Unassembled WGS sequence"/>
</dbReference>
<keyword evidence="7" id="KW-1185">Reference proteome</keyword>
<dbReference type="CDD" id="cd10807">
    <property type="entry name" value="YdjC_like_3"/>
    <property type="match status" value="1"/>
</dbReference>
<proteinExistence type="predicted"/>
<keyword evidence="5" id="KW-0119">Carbohydrate metabolism</keyword>
<keyword evidence="4" id="KW-0460">Magnesium</keyword>
<gene>
    <name evidence="6" type="ORF">V5J35_000867</name>
</gene>
<evidence type="ECO:0000256" key="1">
    <source>
        <dbReference type="ARBA" id="ARBA00001946"/>
    </source>
</evidence>
<evidence type="ECO:0000256" key="2">
    <source>
        <dbReference type="ARBA" id="ARBA00022723"/>
    </source>
</evidence>
<dbReference type="RefSeq" id="WP_354010070.1">
    <property type="nucleotide sequence ID" value="NZ_JBEWTA010000001.1"/>
</dbReference>
<dbReference type="EMBL" id="JBEWTB010000002">
    <property type="protein sequence ID" value="MET4755675.1"/>
    <property type="molecule type" value="Genomic_DNA"/>
</dbReference>
<dbReference type="InterPro" id="IPR011330">
    <property type="entry name" value="Glyco_hydro/deAcase_b/a-brl"/>
</dbReference>
<comment type="cofactor">
    <cofactor evidence="1">
        <name>Mg(2+)</name>
        <dbReference type="ChEBI" id="CHEBI:18420"/>
    </cofactor>
</comment>
<evidence type="ECO:0000313" key="6">
    <source>
        <dbReference type="EMBL" id="MET4755675.1"/>
    </source>
</evidence>
<keyword evidence="2" id="KW-0479">Metal-binding</keyword>
<name>A0ABV2SD35_9GAMM</name>
<dbReference type="SUPFAM" id="SSF88713">
    <property type="entry name" value="Glycoside hydrolase/deacetylase"/>
    <property type="match status" value="1"/>
</dbReference>
<evidence type="ECO:0000256" key="4">
    <source>
        <dbReference type="ARBA" id="ARBA00022842"/>
    </source>
</evidence>
<dbReference type="EC" id="3.5.1.105" evidence="6"/>
<dbReference type="Gene3D" id="3.20.20.370">
    <property type="entry name" value="Glycoside hydrolase/deacetylase"/>
    <property type="match status" value="1"/>
</dbReference>
<accession>A0ABV2SD35</accession>
<organism evidence="6 7">
    <name type="scientific">Endozoicomonas lisbonensis</name>
    <dbReference type="NCBI Taxonomy" id="3120522"/>
    <lineage>
        <taxon>Bacteria</taxon>
        <taxon>Pseudomonadati</taxon>
        <taxon>Pseudomonadota</taxon>
        <taxon>Gammaproteobacteria</taxon>
        <taxon>Oceanospirillales</taxon>
        <taxon>Endozoicomonadaceae</taxon>
        <taxon>Endozoicomonas</taxon>
    </lineage>
</organism>
<evidence type="ECO:0000313" key="7">
    <source>
        <dbReference type="Proteomes" id="UP001549366"/>
    </source>
</evidence>
<sequence length="272" mass="30960">MKSLTLCADDYGMHPQVSKAIVKLIQQKRVQATSCLVTSPYWQESVQYIADIRAQADVGLHLNFTEGSGLSNGYVNGLPGLGKILALSHLRLLNTSNLIEETRAQLEAFTSATGFFPDFIDGHQHVHHLPQVRDALLKVITRYSLSDRFWVRSVHPMHYNASDIKARIIVQSGARVFHRQLQSNQIHHNRAFAGVYSLAPNQPFRQYMRHWMRHLKDHGLIMCHPALLVTPDSIDHAEARLQEYNYLNSNNFSSDCTENTIKLIKFSENTVM</sequence>
<keyword evidence="3 6" id="KW-0378">Hydrolase</keyword>
<evidence type="ECO:0000256" key="5">
    <source>
        <dbReference type="ARBA" id="ARBA00023277"/>
    </source>
</evidence>
<dbReference type="PANTHER" id="PTHR31609:SF1">
    <property type="entry name" value="CARBOHYDRATE DEACETYLASE"/>
    <property type="match status" value="1"/>
</dbReference>
<reference evidence="6 7" key="1">
    <citation type="submission" date="2024-06" db="EMBL/GenBank/DDBJ databases">
        <title>Genomic Encyclopedia of Type Strains, Phase V (KMG-V): Genome sequencing to study the core and pangenomes of soil and plant-associated prokaryotes.</title>
        <authorList>
            <person name="Whitman W."/>
        </authorList>
    </citation>
    <scope>NUCLEOTIDE SEQUENCE [LARGE SCALE GENOMIC DNA]</scope>
    <source>
        <strain evidence="6 7">NE40</strain>
    </source>
</reference>
<comment type="caution">
    <text evidence="6">The sequence shown here is derived from an EMBL/GenBank/DDBJ whole genome shotgun (WGS) entry which is preliminary data.</text>
</comment>